<dbReference type="PaxDb" id="4113-PGSC0003DMT400037790"/>
<dbReference type="PANTHER" id="PTHR22778">
    <property type="entry name" value="OVARIAN CANCER GENE-2 PROTEIN-RELATED"/>
    <property type="match status" value="1"/>
</dbReference>
<evidence type="ECO:0000313" key="3">
    <source>
        <dbReference type="Proteomes" id="UP000011115"/>
    </source>
</evidence>
<keyword evidence="3" id="KW-1185">Reference proteome</keyword>
<dbReference type="Pfam" id="PF03959">
    <property type="entry name" value="FSH1"/>
    <property type="match status" value="1"/>
</dbReference>
<dbReference type="Gramene" id="PGSC0003DMT400037790">
    <property type="protein sequence ID" value="PGSC0003DMT400037790"/>
    <property type="gene ID" value="PGSC0003DMG400014582"/>
</dbReference>
<dbReference type="ExpressionAtlas" id="M1B5X3">
    <property type="expression patterns" value="baseline"/>
</dbReference>
<dbReference type="SUPFAM" id="SSF53474">
    <property type="entry name" value="alpha/beta-Hydrolases"/>
    <property type="match status" value="1"/>
</dbReference>
<reference evidence="3" key="1">
    <citation type="journal article" date="2011" name="Nature">
        <title>Genome sequence and analysis of the tuber crop potato.</title>
        <authorList>
            <consortium name="The Potato Genome Sequencing Consortium"/>
        </authorList>
    </citation>
    <scope>NUCLEOTIDE SEQUENCE [LARGE SCALE GENOMIC DNA]</scope>
    <source>
        <strain evidence="3">cv. DM1-3 516 R44</strain>
    </source>
</reference>
<protein>
    <recommendedName>
        <fullName evidence="1">Serine hydrolase domain-containing protein</fullName>
    </recommendedName>
</protein>
<proteinExistence type="predicted"/>
<dbReference type="HOGENOM" id="CLU_1112935_0_0_1"/>
<dbReference type="STRING" id="4113.M1B5X3"/>
<dbReference type="AlphaFoldDB" id="M1B5X3"/>
<dbReference type="Proteomes" id="UP000011115">
    <property type="component" value="Unassembled WGS sequence"/>
</dbReference>
<dbReference type="EnsemblPlants" id="PGSC0003DMT400037790">
    <property type="protein sequence ID" value="PGSC0003DMT400037790"/>
    <property type="gene ID" value="PGSC0003DMG400014582"/>
</dbReference>
<dbReference type="PANTHER" id="PTHR22778:SF53">
    <property type="entry name" value="SERINE HYDROLASE FSH DOMAIN-CONTAINING PROTEIN"/>
    <property type="match status" value="1"/>
</dbReference>
<feature type="domain" description="Serine hydrolase" evidence="1">
    <location>
        <begin position="2"/>
        <end position="157"/>
    </location>
</feature>
<dbReference type="InParanoid" id="M1B5X3"/>
<organism evidence="2 3">
    <name type="scientific">Solanum tuberosum</name>
    <name type="common">Potato</name>
    <dbReference type="NCBI Taxonomy" id="4113"/>
    <lineage>
        <taxon>Eukaryota</taxon>
        <taxon>Viridiplantae</taxon>
        <taxon>Streptophyta</taxon>
        <taxon>Embryophyta</taxon>
        <taxon>Tracheophyta</taxon>
        <taxon>Spermatophyta</taxon>
        <taxon>Magnoliopsida</taxon>
        <taxon>eudicotyledons</taxon>
        <taxon>Gunneridae</taxon>
        <taxon>Pentapetalae</taxon>
        <taxon>asterids</taxon>
        <taxon>lamiids</taxon>
        <taxon>Solanales</taxon>
        <taxon>Solanaceae</taxon>
        <taxon>Solanoideae</taxon>
        <taxon>Solaneae</taxon>
        <taxon>Solanum</taxon>
    </lineage>
</organism>
<dbReference type="eggNOG" id="KOG2551">
    <property type="taxonomic scope" value="Eukaryota"/>
</dbReference>
<accession>M1B5X3</accession>
<evidence type="ECO:0000313" key="2">
    <source>
        <dbReference type="EnsemblPlants" id="PGSC0003DMT400037790"/>
    </source>
</evidence>
<sequence>MCLHGHATSANILKKELELGWPQYLLDKLDLVFLDAPFLLQDKVDAHDIFYPPYYEWFQATEDYKEIYNFEECIQYVEANMVKYGPFDGVLGLSQGAVVAASMPGMQRDRVALTKVPKIKFVMLIAGSKFGGISLGCPKLASNAFAYPIECTSLHFIVYALKFHARIFRERTQEEKGGEKVKNCQVLAILVAESAKDSILRGILQKMGPKPTMHVMEVIDNPKHSLWYFRPKLLGLGCGRTIWVRIVFMI</sequence>
<dbReference type="InterPro" id="IPR005645">
    <property type="entry name" value="FSH-like_dom"/>
</dbReference>
<evidence type="ECO:0000259" key="1">
    <source>
        <dbReference type="Pfam" id="PF03959"/>
    </source>
</evidence>
<dbReference type="InterPro" id="IPR029058">
    <property type="entry name" value="AB_hydrolase_fold"/>
</dbReference>
<dbReference type="Gene3D" id="3.40.50.1820">
    <property type="entry name" value="alpha/beta hydrolase"/>
    <property type="match status" value="1"/>
</dbReference>
<name>M1B5X3_SOLTU</name>
<reference evidence="2" key="2">
    <citation type="submission" date="2015-06" db="UniProtKB">
        <authorList>
            <consortium name="EnsemblPlants"/>
        </authorList>
    </citation>
    <scope>IDENTIFICATION</scope>
    <source>
        <strain evidence="2">DM1-3 516 R44</strain>
    </source>
</reference>